<dbReference type="AlphaFoldDB" id="A0A6A7A2B7"/>
<evidence type="ECO:0000313" key="2">
    <source>
        <dbReference type="Proteomes" id="UP000799424"/>
    </source>
</evidence>
<evidence type="ECO:0000313" key="1">
    <source>
        <dbReference type="EMBL" id="KAF2826857.1"/>
    </source>
</evidence>
<reference evidence="1" key="1">
    <citation type="journal article" date="2020" name="Stud. Mycol.">
        <title>101 Dothideomycetes genomes: a test case for predicting lifestyles and emergence of pathogens.</title>
        <authorList>
            <person name="Haridas S."/>
            <person name="Albert R."/>
            <person name="Binder M."/>
            <person name="Bloem J."/>
            <person name="Labutti K."/>
            <person name="Salamov A."/>
            <person name="Andreopoulos B."/>
            <person name="Baker S."/>
            <person name="Barry K."/>
            <person name="Bills G."/>
            <person name="Bluhm B."/>
            <person name="Cannon C."/>
            <person name="Castanera R."/>
            <person name="Culley D."/>
            <person name="Daum C."/>
            <person name="Ezra D."/>
            <person name="Gonzalez J."/>
            <person name="Henrissat B."/>
            <person name="Kuo A."/>
            <person name="Liang C."/>
            <person name="Lipzen A."/>
            <person name="Lutzoni F."/>
            <person name="Magnuson J."/>
            <person name="Mondo S."/>
            <person name="Nolan M."/>
            <person name="Ohm R."/>
            <person name="Pangilinan J."/>
            <person name="Park H.-J."/>
            <person name="Ramirez L."/>
            <person name="Alfaro M."/>
            <person name="Sun H."/>
            <person name="Tritt A."/>
            <person name="Yoshinaga Y."/>
            <person name="Zwiers L.-H."/>
            <person name="Turgeon B."/>
            <person name="Goodwin S."/>
            <person name="Spatafora J."/>
            <person name="Crous P."/>
            <person name="Grigoriev I."/>
        </authorList>
    </citation>
    <scope>NUCLEOTIDE SEQUENCE</scope>
    <source>
        <strain evidence="1">CBS 113818</strain>
    </source>
</reference>
<name>A0A6A7A2B7_9PLEO</name>
<proteinExistence type="predicted"/>
<keyword evidence="2" id="KW-1185">Reference proteome</keyword>
<sequence>MDTYSGPDNLTTNIHCINTFAIGPRQPWGKPHLLEKTPTTIGYMELDHVLYFAKNGKHVDTDSGCIEGRYWSEQAKDLFLRLGSGLGHSYFQHVELQLMALYVSKFCEREGLSMSEFADAKMLPRVRESDTKRVDILVSQAVCWACKEHVELMNKTLKRSGFSFWAEDRYKRSA</sequence>
<dbReference type="Proteomes" id="UP000799424">
    <property type="component" value="Unassembled WGS sequence"/>
</dbReference>
<dbReference type="EMBL" id="MU006225">
    <property type="protein sequence ID" value="KAF2826857.1"/>
    <property type="molecule type" value="Genomic_DNA"/>
</dbReference>
<protein>
    <submittedName>
        <fullName evidence="1">Uncharacterized protein</fullName>
    </submittedName>
</protein>
<organism evidence="1 2">
    <name type="scientific">Ophiobolus disseminans</name>
    <dbReference type="NCBI Taxonomy" id="1469910"/>
    <lineage>
        <taxon>Eukaryota</taxon>
        <taxon>Fungi</taxon>
        <taxon>Dikarya</taxon>
        <taxon>Ascomycota</taxon>
        <taxon>Pezizomycotina</taxon>
        <taxon>Dothideomycetes</taxon>
        <taxon>Pleosporomycetidae</taxon>
        <taxon>Pleosporales</taxon>
        <taxon>Pleosporineae</taxon>
        <taxon>Phaeosphaeriaceae</taxon>
        <taxon>Ophiobolus</taxon>
    </lineage>
</organism>
<accession>A0A6A7A2B7</accession>
<gene>
    <name evidence="1" type="ORF">CC86DRAFT_21307</name>
</gene>